<gene>
    <name evidence="4" type="ORF">DFJ43DRAFT_347230</name>
</gene>
<evidence type="ECO:0000313" key="5">
    <source>
        <dbReference type="Proteomes" id="UP001176059"/>
    </source>
</evidence>
<dbReference type="AlphaFoldDB" id="A0AA38J975"/>
<comment type="caution">
    <text evidence="4">The sequence shown here is derived from an EMBL/GenBank/DDBJ whole genome shotgun (WGS) entry which is preliminary data.</text>
</comment>
<dbReference type="EMBL" id="JANVFO010000027">
    <property type="protein sequence ID" value="KAJ3731932.1"/>
    <property type="molecule type" value="Genomic_DNA"/>
</dbReference>
<proteinExistence type="predicted"/>
<dbReference type="PANTHER" id="PTHR10340">
    <property type="entry name" value="SPHINGOMYELIN PHOSPHODIESTERASE"/>
    <property type="match status" value="1"/>
</dbReference>
<organism evidence="4 5">
    <name type="scientific">Lentinula guzmanii</name>
    <dbReference type="NCBI Taxonomy" id="2804957"/>
    <lineage>
        <taxon>Eukaryota</taxon>
        <taxon>Fungi</taxon>
        <taxon>Dikarya</taxon>
        <taxon>Basidiomycota</taxon>
        <taxon>Agaricomycotina</taxon>
        <taxon>Agaricomycetes</taxon>
        <taxon>Agaricomycetidae</taxon>
        <taxon>Agaricales</taxon>
        <taxon>Marasmiineae</taxon>
        <taxon>Omphalotaceae</taxon>
        <taxon>Lentinula</taxon>
    </lineage>
</organism>
<feature type="domain" description="Calcineurin-like phosphoesterase" evidence="3">
    <location>
        <begin position="249"/>
        <end position="547"/>
    </location>
</feature>
<dbReference type="SUPFAM" id="SSF56300">
    <property type="entry name" value="Metallo-dependent phosphatases"/>
    <property type="match status" value="1"/>
</dbReference>
<evidence type="ECO:0000313" key="4">
    <source>
        <dbReference type="EMBL" id="KAJ3731932.1"/>
    </source>
</evidence>
<name>A0AA38J975_9AGAR</name>
<sequence>MWAAGLIILERWTELHQLLSPMALGLLVLSSCLLPSLTLAASSSGFPTSIFTVPGAFPTSIYSKYYNNPTATSAQVQPVISDPVTHEIYPLELTNPDVIATINTKDPHPLPPTASSSKLLQSAIAQVKSIANSTILNGTCAKCIASMEVAKFLALAAPEQGPTFAVELCNFFGFSSTCNATYGPHALGGVVTQVVSNADIGGLDGQMLCQNFLSLCPRPPTSPLNLTGWFAKPKPDPLPAPKTPSGERLKVLHLSDFHLDPRYSTGSEGELFIAQNENSTFNIYLASCSSALCCRANNFNTTSPDTPVFPAPRFGTYSCDSPYALVLSALEAIPVLTDTKDADFDFMLFTGDLVSHDPENENSREFVEYSETVLFDLIKRTLLSGPVYATLGNHDSYSQAQGSPNSLDSPGANQYSWNYDHVSALWEHEGWLNGSAVQSARTHYAAYSVQRSDGLKVISLNTNLWYRPNYFNYINMTNPDVSGMLRMLTDELQESEDAGERVWIIGHVLSGWDGTNPLPNPTNLFYQIVDRYSPHVIANIFWGHTHEDQHSIFYANNATNISAETALAQAWIGPSITPLTNLNSGFRVYEVDSATFEIMDAFTWKSDVNTFPDLDAQLQFGPTYAFEYSTREAYGQNITGWTDSDPLNATWWHLVTEAMEADNSLVTTFNTFQGKESVLSPTCTGDCATAKICYIRSGSASIGLQNCETGFGSVQ</sequence>
<keyword evidence="2" id="KW-0325">Glycoprotein</keyword>
<protein>
    <submittedName>
        <fullName evidence="4">Sphingomyelin phosphodiesterase</fullName>
    </submittedName>
</protein>
<dbReference type="Gene3D" id="3.60.21.10">
    <property type="match status" value="1"/>
</dbReference>
<dbReference type="PANTHER" id="PTHR10340:SF27">
    <property type="entry name" value="ACL091CP"/>
    <property type="match status" value="1"/>
</dbReference>
<dbReference type="GO" id="GO:0005615">
    <property type="term" value="C:extracellular space"/>
    <property type="evidence" value="ECO:0007669"/>
    <property type="project" value="TreeGrafter"/>
</dbReference>
<dbReference type="InterPro" id="IPR041805">
    <property type="entry name" value="ASMase/PPN1_MPP"/>
</dbReference>
<keyword evidence="1" id="KW-0378">Hydrolase</keyword>
<keyword evidence="5" id="KW-1185">Reference proteome</keyword>
<dbReference type="InterPro" id="IPR004843">
    <property type="entry name" value="Calcineurin-like_PHP"/>
</dbReference>
<dbReference type="InterPro" id="IPR029052">
    <property type="entry name" value="Metallo-depent_PP-like"/>
</dbReference>
<evidence type="ECO:0000256" key="1">
    <source>
        <dbReference type="ARBA" id="ARBA00022801"/>
    </source>
</evidence>
<evidence type="ECO:0000256" key="2">
    <source>
        <dbReference type="ARBA" id="ARBA00023180"/>
    </source>
</evidence>
<dbReference type="Proteomes" id="UP001176059">
    <property type="component" value="Unassembled WGS sequence"/>
</dbReference>
<dbReference type="GO" id="GO:0008081">
    <property type="term" value="F:phosphoric diester hydrolase activity"/>
    <property type="evidence" value="ECO:0007669"/>
    <property type="project" value="TreeGrafter"/>
</dbReference>
<dbReference type="Pfam" id="PF00149">
    <property type="entry name" value="Metallophos"/>
    <property type="match status" value="1"/>
</dbReference>
<reference evidence="4" key="1">
    <citation type="submission" date="2022-08" db="EMBL/GenBank/DDBJ databases">
        <authorList>
            <consortium name="DOE Joint Genome Institute"/>
            <person name="Min B."/>
            <person name="Sierra-Patev S."/>
            <person name="Naranjo-Ortiz M."/>
            <person name="Looney B."/>
            <person name="Konkel Z."/>
            <person name="Slot J.C."/>
            <person name="Sakamoto Y."/>
            <person name="Steenwyk J.L."/>
            <person name="Rokas A."/>
            <person name="Carro J."/>
            <person name="Camarero S."/>
            <person name="Ferreira P."/>
            <person name="Molpeceres G."/>
            <person name="Ruiz-duenas F.J."/>
            <person name="Serrano A."/>
            <person name="Henrissat B."/>
            <person name="Drula E."/>
            <person name="Hughes K.W."/>
            <person name="Mata J.L."/>
            <person name="Ishikawa N.K."/>
            <person name="Vargas-Isla R."/>
            <person name="Ushijima S."/>
            <person name="Smith C.A."/>
            <person name="Ahrendt S."/>
            <person name="Andreopoulos W."/>
            <person name="He G."/>
            <person name="LaButti K."/>
            <person name="Lipzen A."/>
            <person name="Ng V."/>
            <person name="Riley R."/>
            <person name="Sandor L."/>
            <person name="Barry K."/>
            <person name="Martinez A.T."/>
            <person name="Xiao Y."/>
            <person name="Gibbons J.G."/>
            <person name="Terashima K."/>
            <person name="Hibbett D.S."/>
            <person name="Grigoriev I.V."/>
        </authorList>
    </citation>
    <scope>NUCLEOTIDE SEQUENCE</scope>
    <source>
        <strain evidence="4">ET3784</strain>
    </source>
</reference>
<dbReference type="CDD" id="cd00842">
    <property type="entry name" value="MPP_ASMase"/>
    <property type="match status" value="1"/>
</dbReference>
<evidence type="ECO:0000259" key="3">
    <source>
        <dbReference type="Pfam" id="PF00149"/>
    </source>
</evidence>
<accession>A0AA38J975</accession>
<reference evidence="4" key="2">
    <citation type="journal article" date="2023" name="Proc. Natl. Acad. Sci. U.S.A.">
        <title>A global phylogenomic analysis of the shiitake genus Lentinula.</title>
        <authorList>
            <person name="Sierra-Patev S."/>
            <person name="Min B."/>
            <person name="Naranjo-Ortiz M."/>
            <person name="Looney B."/>
            <person name="Konkel Z."/>
            <person name="Slot J.C."/>
            <person name="Sakamoto Y."/>
            <person name="Steenwyk J.L."/>
            <person name="Rokas A."/>
            <person name="Carro J."/>
            <person name="Camarero S."/>
            <person name="Ferreira P."/>
            <person name="Molpeceres G."/>
            <person name="Ruiz-Duenas F.J."/>
            <person name="Serrano A."/>
            <person name="Henrissat B."/>
            <person name="Drula E."/>
            <person name="Hughes K.W."/>
            <person name="Mata J.L."/>
            <person name="Ishikawa N.K."/>
            <person name="Vargas-Isla R."/>
            <person name="Ushijima S."/>
            <person name="Smith C.A."/>
            <person name="Donoghue J."/>
            <person name="Ahrendt S."/>
            <person name="Andreopoulos W."/>
            <person name="He G."/>
            <person name="LaButti K."/>
            <person name="Lipzen A."/>
            <person name="Ng V."/>
            <person name="Riley R."/>
            <person name="Sandor L."/>
            <person name="Barry K."/>
            <person name="Martinez A.T."/>
            <person name="Xiao Y."/>
            <person name="Gibbons J.G."/>
            <person name="Terashima K."/>
            <person name="Grigoriev I.V."/>
            <person name="Hibbett D."/>
        </authorList>
    </citation>
    <scope>NUCLEOTIDE SEQUENCE</scope>
    <source>
        <strain evidence="4">ET3784</strain>
    </source>
</reference>